<dbReference type="Pfam" id="PF00440">
    <property type="entry name" value="TetR_N"/>
    <property type="match status" value="1"/>
</dbReference>
<protein>
    <submittedName>
        <fullName evidence="7">AcrR family transcriptional regulator</fullName>
    </submittedName>
</protein>
<dbReference type="SUPFAM" id="SSF46689">
    <property type="entry name" value="Homeodomain-like"/>
    <property type="match status" value="1"/>
</dbReference>
<feature type="DNA-binding region" description="H-T-H motif" evidence="4">
    <location>
        <begin position="56"/>
        <end position="75"/>
    </location>
</feature>
<evidence type="ECO:0000256" key="1">
    <source>
        <dbReference type="ARBA" id="ARBA00023015"/>
    </source>
</evidence>
<dbReference type="RefSeq" id="WP_184391326.1">
    <property type="nucleotide sequence ID" value="NZ_BAAAJD010000104.1"/>
</dbReference>
<dbReference type="InterPro" id="IPR001647">
    <property type="entry name" value="HTH_TetR"/>
</dbReference>
<evidence type="ECO:0000313" key="7">
    <source>
        <dbReference type="EMBL" id="MBB5431645.1"/>
    </source>
</evidence>
<proteinExistence type="predicted"/>
<feature type="domain" description="HTH tetR-type" evidence="6">
    <location>
        <begin position="33"/>
        <end position="93"/>
    </location>
</feature>
<dbReference type="GO" id="GO:0045892">
    <property type="term" value="P:negative regulation of DNA-templated transcription"/>
    <property type="evidence" value="ECO:0007669"/>
    <property type="project" value="InterPro"/>
</dbReference>
<dbReference type="InterPro" id="IPR004111">
    <property type="entry name" value="Repressor_TetR_C"/>
</dbReference>
<evidence type="ECO:0000256" key="4">
    <source>
        <dbReference type="PROSITE-ProRule" id="PRU00335"/>
    </source>
</evidence>
<dbReference type="Gene3D" id="1.10.10.60">
    <property type="entry name" value="Homeodomain-like"/>
    <property type="match status" value="1"/>
</dbReference>
<dbReference type="Pfam" id="PF02909">
    <property type="entry name" value="TetR_C_1"/>
    <property type="match status" value="1"/>
</dbReference>
<comment type="caution">
    <text evidence="7">The sequence shown here is derived from an EMBL/GenBank/DDBJ whole genome shotgun (WGS) entry which is preliminary data.</text>
</comment>
<reference evidence="7 8" key="1">
    <citation type="submission" date="2020-08" db="EMBL/GenBank/DDBJ databases">
        <title>Sequencing the genomes of 1000 actinobacteria strains.</title>
        <authorList>
            <person name="Klenk H.-P."/>
        </authorList>
    </citation>
    <scope>NUCLEOTIDE SEQUENCE [LARGE SCALE GENOMIC DNA]</scope>
    <source>
        <strain evidence="7 8">DSM 44551</strain>
    </source>
</reference>
<keyword evidence="8" id="KW-1185">Reference proteome</keyword>
<feature type="region of interest" description="Disordered" evidence="5">
    <location>
        <begin position="220"/>
        <end position="241"/>
    </location>
</feature>
<dbReference type="SUPFAM" id="SSF48498">
    <property type="entry name" value="Tetracyclin repressor-like, C-terminal domain"/>
    <property type="match status" value="1"/>
</dbReference>
<feature type="region of interest" description="Disordered" evidence="5">
    <location>
        <begin position="259"/>
        <end position="283"/>
    </location>
</feature>
<evidence type="ECO:0000256" key="2">
    <source>
        <dbReference type="ARBA" id="ARBA00023125"/>
    </source>
</evidence>
<dbReference type="GO" id="GO:0003700">
    <property type="term" value="F:DNA-binding transcription factor activity"/>
    <property type="evidence" value="ECO:0007669"/>
    <property type="project" value="TreeGrafter"/>
</dbReference>
<gene>
    <name evidence="7" type="ORF">HDA36_001729</name>
</gene>
<dbReference type="InterPro" id="IPR050109">
    <property type="entry name" value="HTH-type_TetR-like_transc_reg"/>
</dbReference>
<evidence type="ECO:0000256" key="5">
    <source>
        <dbReference type="SAM" id="MobiDB-lite"/>
    </source>
</evidence>
<evidence type="ECO:0000313" key="8">
    <source>
        <dbReference type="Proteomes" id="UP000572635"/>
    </source>
</evidence>
<dbReference type="AlphaFoldDB" id="A0A7W8QJY7"/>
<keyword evidence="1" id="KW-0805">Transcription regulation</keyword>
<feature type="region of interest" description="Disordered" evidence="5">
    <location>
        <begin position="1"/>
        <end position="24"/>
    </location>
</feature>
<dbReference type="PANTHER" id="PTHR30055:SF151">
    <property type="entry name" value="TRANSCRIPTIONAL REGULATORY PROTEIN"/>
    <property type="match status" value="1"/>
</dbReference>
<sequence length="283" mass="29844">MTSQHSDASDDGPSTLDLLWGVRGRPRRGPRPKLDLDAVLDAAIGVADAEGLEAVTMQRVARELGFTTMSLYRYVQGKEQLVELMTDAALDAAPEPPGGAGWRDELRGWVRAMYAALLRRPWLLYAQMYGPPRGPRQLSWLEAAAGPLRRAGLGAEHTMAVASYLSISVMGMARVAAELRQVHEESGATHVQLDAGYTGVLRRAASTGRYPAIGALLAEEGPDGFGPPSEEGEAGAFGDLGPDLDFAVERLLDGVEAFTSAPAGRKAPDGGDGADGADDPGHG</sequence>
<dbReference type="InterPro" id="IPR009057">
    <property type="entry name" value="Homeodomain-like_sf"/>
</dbReference>
<keyword evidence="2 4" id="KW-0238">DNA-binding</keyword>
<name>A0A7W8QJY7_9ACTN</name>
<evidence type="ECO:0000256" key="3">
    <source>
        <dbReference type="ARBA" id="ARBA00023163"/>
    </source>
</evidence>
<organism evidence="7 8">
    <name type="scientific">Nocardiopsis composta</name>
    <dbReference type="NCBI Taxonomy" id="157465"/>
    <lineage>
        <taxon>Bacteria</taxon>
        <taxon>Bacillati</taxon>
        <taxon>Actinomycetota</taxon>
        <taxon>Actinomycetes</taxon>
        <taxon>Streptosporangiales</taxon>
        <taxon>Nocardiopsidaceae</taxon>
        <taxon>Nocardiopsis</taxon>
    </lineage>
</organism>
<dbReference type="PANTHER" id="PTHR30055">
    <property type="entry name" value="HTH-TYPE TRANSCRIPTIONAL REGULATOR RUTR"/>
    <property type="match status" value="1"/>
</dbReference>
<keyword evidence="3" id="KW-0804">Transcription</keyword>
<accession>A0A7W8QJY7</accession>
<dbReference type="PROSITE" id="PS50977">
    <property type="entry name" value="HTH_TETR_2"/>
    <property type="match status" value="1"/>
</dbReference>
<evidence type="ECO:0000259" key="6">
    <source>
        <dbReference type="PROSITE" id="PS50977"/>
    </source>
</evidence>
<dbReference type="EMBL" id="JACHDB010000001">
    <property type="protein sequence ID" value="MBB5431645.1"/>
    <property type="molecule type" value="Genomic_DNA"/>
</dbReference>
<dbReference type="GO" id="GO:0000976">
    <property type="term" value="F:transcription cis-regulatory region binding"/>
    <property type="evidence" value="ECO:0007669"/>
    <property type="project" value="TreeGrafter"/>
</dbReference>
<dbReference type="Proteomes" id="UP000572635">
    <property type="component" value="Unassembled WGS sequence"/>
</dbReference>
<dbReference type="Gene3D" id="1.10.357.10">
    <property type="entry name" value="Tetracycline Repressor, domain 2"/>
    <property type="match status" value="1"/>
</dbReference>
<dbReference type="InterPro" id="IPR036271">
    <property type="entry name" value="Tet_transcr_reg_TetR-rel_C_sf"/>
</dbReference>